<gene>
    <name evidence="1" type="ORF">HRI_002995500</name>
</gene>
<evidence type="ECO:0008006" key="3">
    <source>
        <dbReference type="Google" id="ProtNLM"/>
    </source>
</evidence>
<dbReference type="OrthoDB" id="1434716at2759"/>
<evidence type="ECO:0000313" key="2">
    <source>
        <dbReference type="Proteomes" id="UP001165190"/>
    </source>
</evidence>
<dbReference type="AlphaFoldDB" id="A0A9W7IDK8"/>
<protein>
    <recommendedName>
        <fullName evidence="3">Reverse transcriptase domain-containing protein</fullName>
    </recommendedName>
</protein>
<evidence type="ECO:0000313" key="1">
    <source>
        <dbReference type="EMBL" id="GMI93262.1"/>
    </source>
</evidence>
<accession>A0A9W7IDK8</accession>
<comment type="caution">
    <text evidence="1">The sequence shown here is derived from an EMBL/GenBank/DDBJ whole genome shotgun (WGS) entry which is preliminary data.</text>
</comment>
<sequence length="128" mass="14975">MERLGHMINEAVSSGDWQPFRFTRNGIPVSHLFFADDLILYATTTQRQATVIQRVLSIFGMYSGHQVNKRKTKIYFSPNTVPSLQSEISMLLEYQRVEMFAKYLECLCFMPVLNVWILTSYWKKSKPN</sequence>
<reference evidence="1" key="1">
    <citation type="submission" date="2023-05" db="EMBL/GenBank/DDBJ databases">
        <title>Genome and transcriptome analyses reveal genes involved in the formation of fine ridges on petal epidermal cells in Hibiscus trionum.</title>
        <authorList>
            <person name="Koshimizu S."/>
            <person name="Masuda S."/>
            <person name="Ishii T."/>
            <person name="Shirasu K."/>
            <person name="Hoshino A."/>
            <person name="Arita M."/>
        </authorList>
    </citation>
    <scope>NUCLEOTIDE SEQUENCE</scope>
    <source>
        <strain evidence="1">Hamamatsu line</strain>
    </source>
</reference>
<organism evidence="1 2">
    <name type="scientific">Hibiscus trionum</name>
    <name type="common">Flower of an hour</name>
    <dbReference type="NCBI Taxonomy" id="183268"/>
    <lineage>
        <taxon>Eukaryota</taxon>
        <taxon>Viridiplantae</taxon>
        <taxon>Streptophyta</taxon>
        <taxon>Embryophyta</taxon>
        <taxon>Tracheophyta</taxon>
        <taxon>Spermatophyta</taxon>
        <taxon>Magnoliopsida</taxon>
        <taxon>eudicotyledons</taxon>
        <taxon>Gunneridae</taxon>
        <taxon>Pentapetalae</taxon>
        <taxon>rosids</taxon>
        <taxon>malvids</taxon>
        <taxon>Malvales</taxon>
        <taxon>Malvaceae</taxon>
        <taxon>Malvoideae</taxon>
        <taxon>Hibiscus</taxon>
    </lineage>
</organism>
<name>A0A9W7IDK8_HIBTR</name>
<dbReference type="EMBL" id="BSYR01000025">
    <property type="protein sequence ID" value="GMI93262.1"/>
    <property type="molecule type" value="Genomic_DNA"/>
</dbReference>
<dbReference type="Proteomes" id="UP001165190">
    <property type="component" value="Unassembled WGS sequence"/>
</dbReference>
<proteinExistence type="predicted"/>
<keyword evidence="2" id="KW-1185">Reference proteome</keyword>